<comment type="caution">
    <text evidence="3">The sequence shown here is derived from an EMBL/GenBank/DDBJ whole genome shotgun (WGS) entry which is preliminary data.</text>
</comment>
<organism evidence="3 4">
    <name type="scientific">Maudiozyma exigua</name>
    <name type="common">Yeast</name>
    <name type="synonym">Kazachstania exigua</name>
    <dbReference type="NCBI Taxonomy" id="34358"/>
    <lineage>
        <taxon>Eukaryota</taxon>
        <taxon>Fungi</taxon>
        <taxon>Dikarya</taxon>
        <taxon>Ascomycota</taxon>
        <taxon>Saccharomycotina</taxon>
        <taxon>Saccharomycetes</taxon>
        <taxon>Saccharomycetales</taxon>
        <taxon>Saccharomycetaceae</taxon>
        <taxon>Maudiozyma</taxon>
    </lineage>
</organism>
<evidence type="ECO:0000256" key="2">
    <source>
        <dbReference type="PIRSR" id="PIRSR602678-1"/>
    </source>
</evidence>
<evidence type="ECO:0000313" key="4">
    <source>
        <dbReference type="Proteomes" id="UP000750334"/>
    </source>
</evidence>
<dbReference type="Proteomes" id="UP000750334">
    <property type="component" value="Unassembled WGS sequence"/>
</dbReference>
<accession>A0A9P6VZ72</accession>
<evidence type="ECO:0000256" key="1">
    <source>
        <dbReference type="ARBA" id="ARBA00006964"/>
    </source>
</evidence>
<gene>
    <name evidence="3" type="ORF">C6P45_001866</name>
</gene>
<dbReference type="FunFam" id="3.40.1390.30:FF:000001">
    <property type="entry name" value="GTP cyclohydrolase 1 type 2"/>
    <property type="match status" value="1"/>
</dbReference>
<keyword evidence="2" id="KW-0479">Metal-binding</keyword>
<dbReference type="Pfam" id="PF01784">
    <property type="entry name" value="DUF34_NIF3"/>
    <property type="match status" value="1"/>
</dbReference>
<feature type="binding site" evidence="2">
    <location>
        <position position="117"/>
    </location>
    <ligand>
        <name>a divalent metal cation</name>
        <dbReference type="ChEBI" id="CHEBI:60240"/>
        <label>1</label>
    </ligand>
</feature>
<dbReference type="EMBL" id="PUHR01000194">
    <property type="protein sequence ID" value="KAG0659324.1"/>
    <property type="molecule type" value="Genomic_DNA"/>
</dbReference>
<dbReference type="PANTHER" id="PTHR13799:SF13">
    <property type="entry name" value="NIF3-LIKE PROTEIN 1"/>
    <property type="match status" value="1"/>
</dbReference>
<dbReference type="GO" id="GO:0046872">
    <property type="term" value="F:metal ion binding"/>
    <property type="evidence" value="ECO:0007669"/>
    <property type="project" value="UniProtKB-KW"/>
</dbReference>
<dbReference type="GO" id="GO:0005739">
    <property type="term" value="C:mitochondrion"/>
    <property type="evidence" value="ECO:0007669"/>
    <property type="project" value="TreeGrafter"/>
</dbReference>
<dbReference type="NCBIfam" id="TIGR00486">
    <property type="entry name" value="YbgI_SA1388"/>
    <property type="match status" value="1"/>
</dbReference>
<dbReference type="Gene3D" id="3.40.1390.30">
    <property type="entry name" value="NIF3 (NGG1p interacting factor 3)-like"/>
    <property type="match status" value="1"/>
</dbReference>
<sequence>MSRAISRAQLQKIIGSITKFYPAELADKAWDNTGLLIDCSTEQESKISTPKVLLTVDLTQDVTQEAIDKNCNVIIAYHPFIFPSFKNILPMRNPQHKSMLKLIQNGISVYSPHTAVDAAEGGVNDWLALGLTQFNGEQISDSVAIESTKAEPSNEAIGYGRFVTLADKGIKLSDLVKNIKNALKLDHIQISSNYETNKNTLITQVALCAGSGSGVFKAMSPTQQDSVQVYYTGELSHHEVLRLKELGKIVITCNHSNTERRFLSDIMQKNLEEDGLTVTVSTKDHDPLHVI</sequence>
<dbReference type="AlphaFoldDB" id="A0A9P6VZ72"/>
<feature type="binding site" evidence="2">
    <location>
        <position position="255"/>
    </location>
    <ligand>
        <name>a divalent metal cation</name>
        <dbReference type="ChEBI" id="CHEBI:60240"/>
        <label>1</label>
    </ligand>
</feature>
<name>A0A9P6VZ72_MAUEX</name>
<dbReference type="SUPFAM" id="SSF102705">
    <property type="entry name" value="NIF3 (NGG1p interacting factor 3)-like"/>
    <property type="match status" value="1"/>
</dbReference>
<feature type="binding site" evidence="2">
    <location>
        <position position="259"/>
    </location>
    <ligand>
        <name>a divalent metal cation</name>
        <dbReference type="ChEBI" id="CHEBI:60240"/>
        <label>1</label>
    </ligand>
</feature>
<dbReference type="OrthoDB" id="3345469at2759"/>
<feature type="binding site" evidence="2">
    <location>
        <position position="78"/>
    </location>
    <ligand>
        <name>a divalent metal cation</name>
        <dbReference type="ChEBI" id="CHEBI:60240"/>
        <label>1</label>
    </ligand>
</feature>
<evidence type="ECO:0000313" key="3">
    <source>
        <dbReference type="EMBL" id="KAG0659324.1"/>
    </source>
</evidence>
<keyword evidence="4" id="KW-1185">Reference proteome</keyword>
<dbReference type="InterPro" id="IPR036069">
    <property type="entry name" value="DUF34/NIF3_sf"/>
</dbReference>
<comment type="similarity">
    <text evidence="1">Belongs to the GTP cyclohydrolase I type 2/NIF3 family.</text>
</comment>
<proteinExistence type="inferred from homology"/>
<protein>
    <recommendedName>
        <fullName evidence="5">YbgI/family dinuclear metal center protein</fullName>
    </recommendedName>
</protein>
<evidence type="ECO:0008006" key="5">
    <source>
        <dbReference type="Google" id="ProtNLM"/>
    </source>
</evidence>
<dbReference type="InterPro" id="IPR002678">
    <property type="entry name" value="DUF34/NIF3"/>
</dbReference>
<reference evidence="3 4" key="1">
    <citation type="submission" date="2020-11" db="EMBL/GenBank/DDBJ databases">
        <title>Kefir isolates.</title>
        <authorList>
            <person name="Marcisauskas S."/>
            <person name="Kim Y."/>
            <person name="Blasche S."/>
        </authorList>
    </citation>
    <scope>NUCLEOTIDE SEQUENCE [LARGE SCALE GENOMIC DNA]</scope>
    <source>
        <strain evidence="3 4">OG2</strain>
    </source>
</reference>
<dbReference type="PANTHER" id="PTHR13799">
    <property type="entry name" value="NGG1 INTERACTING FACTOR 3"/>
    <property type="match status" value="1"/>
</dbReference>